<evidence type="ECO:0000256" key="2">
    <source>
        <dbReference type="SAM" id="Phobius"/>
    </source>
</evidence>
<keyword evidence="2" id="KW-0472">Membrane</keyword>
<feature type="compositionally biased region" description="Basic residues" evidence="1">
    <location>
        <begin position="352"/>
        <end position="363"/>
    </location>
</feature>
<feature type="transmembrane region" description="Helical" evidence="2">
    <location>
        <begin position="6"/>
        <end position="27"/>
    </location>
</feature>
<evidence type="ECO:0000256" key="1">
    <source>
        <dbReference type="SAM" id="MobiDB-lite"/>
    </source>
</evidence>
<proteinExistence type="predicted"/>
<protein>
    <submittedName>
        <fullName evidence="3">Uncharacterized protein</fullName>
    </submittedName>
</protein>
<sequence length="375" mass="40676">MDAGAAVAVAITVTVPVALIYWVICLCKKCRASREYKEWKDKVKSVKARIETEAMYGAPEGAVPPVPREASDCVGEVRPVYFVGANESKVISFPLTYHLSFTPRETGGWTVEGYVRDVDEDDPRILNSGGLLFCDSYRTEEYLIEDGIITASGHCFWVEKSRRIKTRCRSFYSNFNRFRCNQGENKCMGPAHIHLPDAVRPVTAGTGHGPVIVVVENPQVPLRPGPGDVQETVPPYKSLPPTYSSNSLDENAEPPSYPPPVNVQALPSPPGFVSEDEGEQLDGGGESKRLLALPGKPRSESRRSSRSGTSRRGSRRGSADSRMSDDAGSFAELSLTDAEGEVAGAGGAAGSVKKKKKRKKRKSSVSAEINPPPHV</sequence>
<gene>
    <name evidence="3" type="ORF">Cvel_6861</name>
</gene>
<dbReference type="EMBL" id="CDMZ01002704">
    <property type="protein sequence ID" value="CEM43517.1"/>
    <property type="molecule type" value="Genomic_DNA"/>
</dbReference>
<keyword evidence="2" id="KW-1133">Transmembrane helix</keyword>
<dbReference type="AlphaFoldDB" id="A0A0G4HHA1"/>
<name>A0A0G4HHA1_9ALVE</name>
<organism evidence="3">
    <name type="scientific">Chromera velia CCMP2878</name>
    <dbReference type="NCBI Taxonomy" id="1169474"/>
    <lineage>
        <taxon>Eukaryota</taxon>
        <taxon>Sar</taxon>
        <taxon>Alveolata</taxon>
        <taxon>Colpodellida</taxon>
        <taxon>Chromeraceae</taxon>
        <taxon>Chromera</taxon>
    </lineage>
</organism>
<keyword evidence="2" id="KW-0812">Transmembrane</keyword>
<dbReference type="VEuPathDB" id="CryptoDB:Cvel_6861"/>
<evidence type="ECO:0000313" key="3">
    <source>
        <dbReference type="EMBL" id="CEM43517.1"/>
    </source>
</evidence>
<feature type="region of interest" description="Disordered" evidence="1">
    <location>
        <begin position="218"/>
        <end position="375"/>
    </location>
</feature>
<reference evidence="3" key="1">
    <citation type="submission" date="2014-11" db="EMBL/GenBank/DDBJ databases">
        <authorList>
            <person name="Otto D Thomas"/>
            <person name="Naeem Raeece"/>
        </authorList>
    </citation>
    <scope>NUCLEOTIDE SEQUENCE</scope>
</reference>
<accession>A0A0G4HHA1</accession>